<sequence>MEFSSRMKWMRKVSSSSNITIYRSDLRCTTRKFSLLFLEGDTVSWKV</sequence>
<evidence type="ECO:0000313" key="1">
    <source>
        <dbReference type="EMBL" id="KAH9637564.1"/>
    </source>
</evidence>
<organism evidence="1 2">
    <name type="scientific">Spodoptera exigua</name>
    <name type="common">Beet armyworm</name>
    <name type="synonym">Noctua fulgens</name>
    <dbReference type="NCBI Taxonomy" id="7107"/>
    <lineage>
        <taxon>Eukaryota</taxon>
        <taxon>Metazoa</taxon>
        <taxon>Ecdysozoa</taxon>
        <taxon>Arthropoda</taxon>
        <taxon>Hexapoda</taxon>
        <taxon>Insecta</taxon>
        <taxon>Pterygota</taxon>
        <taxon>Neoptera</taxon>
        <taxon>Endopterygota</taxon>
        <taxon>Lepidoptera</taxon>
        <taxon>Glossata</taxon>
        <taxon>Ditrysia</taxon>
        <taxon>Noctuoidea</taxon>
        <taxon>Noctuidae</taxon>
        <taxon>Amphipyrinae</taxon>
        <taxon>Spodoptera</taxon>
    </lineage>
</organism>
<dbReference type="AlphaFoldDB" id="A0A922SHP5"/>
<reference evidence="1" key="1">
    <citation type="journal article" date="2021" name="G3 (Bethesda)">
        <title>Genome and transcriptome analysis of the beet armyworm Spodoptera exigua reveals targets for pest control. .</title>
        <authorList>
            <person name="Simon S."/>
            <person name="Breeschoten T."/>
            <person name="Jansen H.J."/>
            <person name="Dirks R.P."/>
            <person name="Schranz M.E."/>
            <person name="Ros V.I.D."/>
        </authorList>
    </citation>
    <scope>NUCLEOTIDE SEQUENCE</scope>
    <source>
        <strain evidence="1">TB_SE_WUR_2020</strain>
    </source>
</reference>
<proteinExistence type="predicted"/>
<name>A0A922SHP5_SPOEX</name>
<dbReference type="EMBL" id="JACEFF010000442">
    <property type="protein sequence ID" value="KAH9637564.1"/>
    <property type="molecule type" value="Genomic_DNA"/>
</dbReference>
<accession>A0A922SHP5</accession>
<dbReference type="Proteomes" id="UP000814243">
    <property type="component" value="Unassembled WGS sequence"/>
</dbReference>
<protein>
    <submittedName>
        <fullName evidence="1">Uncharacterized protein</fullName>
    </submittedName>
</protein>
<evidence type="ECO:0000313" key="2">
    <source>
        <dbReference type="Proteomes" id="UP000814243"/>
    </source>
</evidence>
<gene>
    <name evidence="1" type="ORF">HF086_014204</name>
</gene>
<comment type="caution">
    <text evidence="1">The sequence shown here is derived from an EMBL/GenBank/DDBJ whole genome shotgun (WGS) entry which is preliminary data.</text>
</comment>